<dbReference type="AlphaFoldDB" id="A0A7W8ZI21"/>
<sequence>MNKFNLFMIAGCLAILFVIVTAFVNYQDDNVVKKSKNKGFAVIELFTSEGCSSCPPADDLVAKIQQENKDKQIYILAFHVDYWDRQGWKDVFSDASYTKRQRQYAGSLNLATIYTPQIVVNGKTEFVGSDERALLNAISGGLNTEPAGTLTLEAKAENNHLSVNYQAAVTKHSDLVLAMVQKSAQSKVKAGENSGATLSHVQIVRKMVIQAIGADGKGKINMTLPLGFNAAGWELIGIVQSKTDGAILAAAKNDFQSVQ</sequence>
<protein>
    <submittedName>
        <fullName evidence="1">Uncharacterized protein</fullName>
    </submittedName>
</protein>
<dbReference type="PANTHER" id="PTHR36057">
    <property type="match status" value="1"/>
</dbReference>
<dbReference type="SUPFAM" id="SSF52833">
    <property type="entry name" value="Thioredoxin-like"/>
    <property type="match status" value="1"/>
</dbReference>
<dbReference type="Pfam" id="PF06764">
    <property type="entry name" value="DUF1223"/>
    <property type="match status" value="1"/>
</dbReference>
<proteinExistence type="predicted"/>
<dbReference type="EMBL" id="JACHCE010000001">
    <property type="protein sequence ID" value="MBB5634426.1"/>
    <property type="molecule type" value="Genomic_DNA"/>
</dbReference>
<reference evidence="1 2" key="1">
    <citation type="submission" date="2020-08" db="EMBL/GenBank/DDBJ databases">
        <title>Genomic Encyclopedia of Type Strains, Phase IV (KMG-V): Genome sequencing to study the core and pangenomes of soil and plant-associated prokaryotes.</title>
        <authorList>
            <person name="Whitman W."/>
        </authorList>
    </citation>
    <scope>NUCLEOTIDE SEQUENCE [LARGE SCALE GENOMIC DNA]</scope>
    <source>
        <strain evidence="1 2">S3M1</strain>
    </source>
</reference>
<accession>A0A7W8ZI21</accession>
<dbReference type="Proteomes" id="UP000537204">
    <property type="component" value="Unassembled WGS sequence"/>
</dbReference>
<dbReference type="RefSeq" id="WP_183878225.1">
    <property type="nucleotide sequence ID" value="NZ_JACHCE010000001.1"/>
</dbReference>
<dbReference type="Gene3D" id="3.40.30.10">
    <property type="entry name" value="Glutaredoxin"/>
    <property type="match status" value="1"/>
</dbReference>
<gene>
    <name evidence="1" type="ORF">HDE68_000311</name>
</gene>
<organism evidence="1 2">
    <name type="scientific">Pedobacter cryoconitis</name>
    <dbReference type="NCBI Taxonomy" id="188932"/>
    <lineage>
        <taxon>Bacteria</taxon>
        <taxon>Pseudomonadati</taxon>
        <taxon>Bacteroidota</taxon>
        <taxon>Sphingobacteriia</taxon>
        <taxon>Sphingobacteriales</taxon>
        <taxon>Sphingobacteriaceae</taxon>
        <taxon>Pedobacter</taxon>
    </lineage>
</organism>
<evidence type="ECO:0000313" key="1">
    <source>
        <dbReference type="EMBL" id="MBB5634426.1"/>
    </source>
</evidence>
<dbReference type="InterPro" id="IPR036249">
    <property type="entry name" value="Thioredoxin-like_sf"/>
</dbReference>
<dbReference type="PANTHER" id="PTHR36057:SF1">
    <property type="entry name" value="LIPOPROTEIN LIPID ATTACHMENT SITE-LIKE PROTEIN, PUTATIVE (DUF1223)-RELATED"/>
    <property type="match status" value="1"/>
</dbReference>
<name>A0A7W8ZI21_9SPHI</name>
<evidence type="ECO:0000313" key="2">
    <source>
        <dbReference type="Proteomes" id="UP000537204"/>
    </source>
</evidence>
<dbReference type="InterPro" id="IPR010634">
    <property type="entry name" value="DUF1223"/>
</dbReference>
<comment type="caution">
    <text evidence="1">The sequence shown here is derived from an EMBL/GenBank/DDBJ whole genome shotgun (WGS) entry which is preliminary data.</text>
</comment>